<evidence type="ECO:0000313" key="2">
    <source>
        <dbReference type="EMBL" id="SKA42158.1"/>
    </source>
</evidence>
<dbReference type="NCBIfam" id="NF033819">
    <property type="entry name" value="IS66_TnpB"/>
    <property type="match status" value="1"/>
</dbReference>
<protein>
    <submittedName>
        <fullName evidence="1">IS66 Orf2 like protein</fullName>
    </submittedName>
</protein>
<gene>
    <name evidence="1" type="ORF">SAMN02745126_05925</name>
    <name evidence="2" type="ORF">SAMN02745126_06576</name>
</gene>
<dbReference type="Proteomes" id="UP000190092">
    <property type="component" value="Unassembled WGS sequence"/>
</dbReference>
<name>A0A1T4T9Y6_9HYPH</name>
<sequence length="116" mass="12990">MMGLPSGTRIWLATGATDMRKGFDGLAGMVQTVLGEDPFNGHLFVFRGRRGHLAKVLWWSGDGYCLFSKRLDRGHFVWPQASSGATVALSEAQLSMLLEGIDWRRPERTWRPEKPG</sequence>
<dbReference type="RefSeq" id="WP_085937657.1">
    <property type="nucleotide sequence ID" value="NZ_FUWJ01000014.1"/>
</dbReference>
<evidence type="ECO:0000313" key="3">
    <source>
        <dbReference type="Proteomes" id="UP000190092"/>
    </source>
</evidence>
<dbReference type="OrthoDB" id="9801450at2"/>
<dbReference type="InterPro" id="IPR008878">
    <property type="entry name" value="Transposase_IS66_Orf2"/>
</dbReference>
<dbReference type="AlphaFoldDB" id="A0A1T4T9Y6"/>
<dbReference type="STRING" id="225324.SAMN02745126_05925"/>
<dbReference type="EMBL" id="FUWJ01000027">
    <property type="protein sequence ID" value="SKA42158.1"/>
    <property type="molecule type" value="Genomic_DNA"/>
</dbReference>
<accession>A0A1T4T9Y6</accession>
<evidence type="ECO:0000313" key="1">
    <source>
        <dbReference type="EMBL" id="SKA37282.1"/>
    </source>
</evidence>
<organism evidence="1 3">
    <name type="scientific">Enhydrobacter aerosaccus</name>
    <dbReference type="NCBI Taxonomy" id="225324"/>
    <lineage>
        <taxon>Bacteria</taxon>
        <taxon>Pseudomonadati</taxon>
        <taxon>Pseudomonadota</taxon>
        <taxon>Alphaproteobacteria</taxon>
        <taxon>Hyphomicrobiales</taxon>
        <taxon>Enhydrobacter</taxon>
    </lineage>
</organism>
<dbReference type="PANTHER" id="PTHR36455">
    <property type="match status" value="1"/>
</dbReference>
<dbReference type="PANTHER" id="PTHR36455:SF1">
    <property type="entry name" value="BLR8292 PROTEIN"/>
    <property type="match status" value="1"/>
</dbReference>
<reference evidence="3" key="2">
    <citation type="submission" date="2017-02" db="EMBL/GenBank/DDBJ databases">
        <authorList>
            <person name="Varghese N."/>
            <person name="Submissions S."/>
        </authorList>
    </citation>
    <scope>NUCLEOTIDE SEQUENCE [LARGE SCALE GENOMIC DNA]</scope>
    <source>
        <strain evidence="3">ATCC 27094</strain>
    </source>
</reference>
<dbReference type="EMBL" id="FUWJ01000014">
    <property type="protein sequence ID" value="SKA37282.1"/>
    <property type="molecule type" value="Genomic_DNA"/>
</dbReference>
<reference evidence="1" key="1">
    <citation type="submission" date="2017-02" db="EMBL/GenBank/DDBJ databases">
        <authorList>
            <person name="Peterson S.W."/>
        </authorList>
    </citation>
    <scope>NUCLEOTIDE SEQUENCE [LARGE SCALE GENOMIC DNA]</scope>
    <source>
        <strain evidence="1">ATCC 27094</strain>
    </source>
</reference>
<dbReference type="Pfam" id="PF05717">
    <property type="entry name" value="TnpB_IS66"/>
    <property type="match status" value="1"/>
</dbReference>
<keyword evidence="3" id="KW-1185">Reference proteome</keyword>
<proteinExistence type="predicted"/>